<evidence type="ECO:0000313" key="3">
    <source>
        <dbReference type="Proteomes" id="UP000002382"/>
    </source>
</evidence>
<name>C5CDX9_KOSOT</name>
<reference evidence="2 3" key="2">
    <citation type="journal article" date="2011" name="J. Bacteriol.">
        <title>Genome Sequence of Kosmotoga olearia Strain TBF 19.5.1, a Thermophilic Bacterium with a Wide Growth Temperature Range, Isolated from the Troll B Oil Platform in the North Sea.</title>
        <authorList>
            <person name="Swithers K.S."/>
            <person name="Dipippo J.L."/>
            <person name="Bruce D.C."/>
            <person name="Detter C."/>
            <person name="Tapia R."/>
            <person name="Han S."/>
            <person name="Goodwin L.A."/>
            <person name="Han J."/>
            <person name="Woyke T."/>
            <person name="Pitluck S."/>
            <person name="Pennacchio L."/>
            <person name="Nolan M."/>
            <person name="Mikhailova N."/>
            <person name="Land M.L."/>
            <person name="Nesbo C.L."/>
            <person name="Gogarten J.P."/>
            <person name="Noll K.M."/>
        </authorList>
    </citation>
    <scope>NUCLEOTIDE SEQUENCE [LARGE SCALE GENOMIC DNA]</scope>
    <source>
        <strain evidence="3">ATCC BAA-1733 / DSM 21960 / TBF 19.5.1</strain>
    </source>
</reference>
<protein>
    <submittedName>
        <fullName evidence="2">DegV family protein</fullName>
    </submittedName>
</protein>
<accession>C5CDX9</accession>
<organism evidence="2 3">
    <name type="scientific">Kosmotoga olearia (strain ATCC BAA-1733 / DSM 21960 / TBF 19.5.1)</name>
    <dbReference type="NCBI Taxonomy" id="521045"/>
    <lineage>
        <taxon>Bacteria</taxon>
        <taxon>Thermotogati</taxon>
        <taxon>Thermotogota</taxon>
        <taxon>Thermotogae</taxon>
        <taxon>Kosmotogales</taxon>
        <taxon>Kosmotogaceae</taxon>
        <taxon>Kosmotoga</taxon>
    </lineage>
</organism>
<dbReference type="STRING" id="521045.Kole_0423"/>
<dbReference type="eggNOG" id="COG1307">
    <property type="taxonomic scope" value="Bacteria"/>
</dbReference>
<dbReference type="RefSeq" id="WP_012744935.1">
    <property type="nucleotide sequence ID" value="NC_012785.1"/>
</dbReference>
<dbReference type="PROSITE" id="PS51482">
    <property type="entry name" value="DEGV"/>
    <property type="match status" value="1"/>
</dbReference>
<evidence type="ECO:0000313" key="2">
    <source>
        <dbReference type="EMBL" id="ACR79148.1"/>
    </source>
</evidence>
<dbReference type="InterPro" id="IPR043168">
    <property type="entry name" value="DegV_C"/>
</dbReference>
<dbReference type="OrthoDB" id="9781230at2"/>
<dbReference type="Gene3D" id="3.40.50.10170">
    <property type="match status" value="1"/>
</dbReference>
<dbReference type="NCBIfam" id="TIGR00762">
    <property type="entry name" value="DegV"/>
    <property type="match status" value="1"/>
</dbReference>
<dbReference type="SUPFAM" id="SSF82549">
    <property type="entry name" value="DAK1/DegV-like"/>
    <property type="match status" value="1"/>
</dbReference>
<dbReference type="AlphaFoldDB" id="C5CDX9"/>
<evidence type="ECO:0000256" key="1">
    <source>
        <dbReference type="ARBA" id="ARBA00023121"/>
    </source>
</evidence>
<dbReference type="InterPro" id="IPR050270">
    <property type="entry name" value="DegV_domain_contain"/>
</dbReference>
<keyword evidence="1" id="KW-0446">Lipid-binding</keyword>
<dbReference type="EMBL" id="CP001634">
    <property type="protein sequence ID" value="ACR79148.1"/>
    <property type="molecule type" value="Genomic_DNA"/>
</dbReference>
<gene>
    <name evidence="2" type="ordered locus">Kole_0423</name>
</gene>
<dbReference type="InterPro" id="IPR003797">
    <property type="entry name" value="DegV"/>
</dbReference>
<dbReference type="Gene3D" id="3.30.1180.10">
    <property type="match status" value="1"/>
</dbReference>
<dbReference type="HOGENOM" id="CLU_048251_4_3_0"/>
<dbReference type="Proteomes" id="UP000002382">
    <property type="component" value="Chromosome"/>
</dbReference>
<dbReference type="Pfam" id="PF02645">
    <property type="entry name" value="DegV"/>
    <property type="match status" value="1"/>
</dbReference>
<dbReference type="KEGG" id="kol:Kole_0423"/>
<dbReference type="PANTHER" id="PTHR33434:SF2">
    <property type="entry name" value="FATTY ACID-BINDING PROTEIN TM_1468"/>
    <property type="match status" value="1"/>
</dbReference>
<sequence length="287" mass="31661">MIGILCDSATDVPDGIAKSGHVEVVPVRVVIDSQTFRDNEIKREELLRLMENGTIPKTSIPAYSDVEKGFFRLMSKGINEIICINIAGSQSGTLNLFRMTAESFQKTFSHLKIKIVDSRSVSIGSALLIFKAFKLIESGNNIDKIVSTLKEYVEKKIKVLFTLPTLKFLKAGGRIGKISATIAELLNIKPVIGLEKDGTFYSAAKVRGMNRAIKKMAELTQEFINERDVEALAIYRSSDDEGTLNLAKMLLHEFKNVKIEKLFTGIISPALLVHGGRGLVGISTMVR</sequence>
<keyword evidence="3" id="KW-1185">Reference proteome</keyword>
<reference evidence="2 3" key="1">
    <citation type="submission" date="2009-06" db="EMBL/GenBank/DDBJ databases">
        <title>Complete sequence of Thermotogales bacterium TBF 19.5.1.</title>
        <authorList>
            <consortium name="US DOE Joint Genome Institute"/>
            <person name="Lucas S."/>
            <person name="Copeland A."/>
            <person name="Lapidus A."/>
            <person name="Glavina del Rio T."/>
            <person name="Tice H."/>
            <person name="Bruce D."/>
            <person name="Goodwin L."/>
            <person name="Pitluck S."/>
            <person name="Chertkov O."/>
            <person name="Brettin T."/>
            <person name="Detter J.C."/>
            <person name="Han C."/>
            <person name="Schmutz J."/>
            <person name="Larimer F."/>
            <person name="Land M."/>
            <person name="Hauser L."/>
            <person name="Kyrpides N."/>
            <person name="Ovchinnikova G."/>
            <person name="Noll K."/>
        </authorList>
    </citation>
    <scope>NUCLEOTIDE SEQUENCE [LARGE SCALE GENOMIC DNA]</scope>
    <source>
        <strain evidence="3">ATCC BAA-1733 / DSM 21960 / TBF 19.5.1</strain>
    </source>
</reference>
<proteinExistence type="predicted"/>
<dbReference type="PANTHER" id="PTHR33434">
    <property type="entry name" value="DEGV DOMAIN-CONTAINING PROTEIN DR_1986-RELATED"/>
    <property type="match status" value="1"/>
</dbReference>
<dbReference type="GO" id="GO:0008289">
    <property type="term" value="F:lipid binding"/>
    <property type="evidence" value="ECO:0007669"/>
    <property type="project" value="UniProtKB-KW"/>
</dbReference>